<feature type="DNA-binding region" description="OmpR/PhoB-type" evidence="7">
    <location>
        <begin position="142"/>
        <end position="237"/>
    </location>
</feature>
<evidence type="ECO:0000256" key="5">
    <source>
        <dbReference type="ARBA" id="ARBA00023163"/>
    </source>
</evidence>
<evidence type="ECO:0000256" key="3">
    <source>
        <dbReference type="ARBA" id="ARBA00023015"/>
    </source>
</evidence>
<dbReference type="PROSITE" id="PS50110">
    <property type="entry name" value="RESPONSE_REGULATORY"/>
    <property type="match status" value="1"/>
</dbReference>
<organism evidence="10 11">
    <name type="scientific">Kitasatospora cystarginea</name>
    <dbReference type="NCBI Taxonomy" id="58350"/>
    <lineage>
        <taxon>Bacteria</taxon>
        <taxon>Bacillati</taxon>
        <taxon>Actinomycetota</taxon>
        <taxon>Actinomycetes</taxon>
        <taxon>Kitasatosporales</taxon>
        <taxon>Streptomycetaceae</taxon>
        <taxon>Kitasatospora</taxon>
    </lineage>
</organism>
<dbReference type="Gene3D" id="1.10.10.10">
    <property type="entry name" value="Winged helix-like DNA-binding domain superfamily/Winged helix DNA-binding domain"/>
    <property type="match status" value="1"/>
</dbReference>
<name>A0ABP5R1W4_9ACTN</name>
<keyword evidence="1 6" id="KW-0597">Phosphoprotein</keyword>
<dbReference type="CDD" id="cd00383">
    <property type="entry name" value="trans_reg_C"/>
    <property type="match status" value="1"/>
</dbReference>
<keyword evidence="5" id="KW-0804">Transcription</keyword>
<dbReference type="PROSITE" id="PS51755">
    <property type="entry name" value="OMPR_PHOB"/>
    <property type="match status" value="1"/>
</dbReference>
<dbReference type="EMBL" id="BAAATR010000011">
    <property type="protein sequence ID" value="GAA2246467.1"/>
    <property type="molecule type" value="Genomic_DNA"/>
</dbReference>
<dbReference type="SUPFAM" id="SSF46894">
    <property type="entry name" value="C-terminal effector domain of the bipartite response regulators"/>
    <property type="match status" value="1"/>
</dbReference>
<dbReference type="InterPro" id="IPR001867">
    <property type="entry name" value="OmpR/PhoB-type_DNA-bd"/>
</dbReference>
<reference evidence="11" key="1">
    <citation type="journal article" date="2019" name="Int. J. Syst. Evol. Microbiol.">
        <title>The Global Catalogue of Microorganisms (GCM) 10K type strain sequencing project: providing services to taxonomists for standard genome sequencing and annotation.</title>
        <authorList>
            <consortium name="The Broad Institute Genomics Platform"/>
            <consortium name="The Broad Institute Genome Sequencing Center for Infectious Disease"/>
            <person name="Wu L."/>
            <person name="Ma J."/>
        </authorList>
    </citation>
    <scope>NUCLEOTIDE SEQUENCE [LARGE SCALE GENOMIC DNA]</scope>
    <source>
        <strain evidence="11">JCM 7356</strain>
    </source>
</reference>
<dbReference type="Gene3D" id="6.10.250.690">
    <property type="match status" value="1"/>
</dbReference>
<evidence type="ECO:0000313" key="10">
    <source>
        <dbReference type="EMBL" id="GAA2246467.1"/>
    </source>
</evidence>
<feature type="modified residue" description="4-aspartylphosphate" evidence="6">
    <location>
        <position position="68"/>
    </location>
</feature>
<dbReference type="InterPro" id="IPR039420">
    <property type="entry name" value="WalR-like"/>
</dbReference>
<keyword evidence="11" id="KW-1185">Reference proteome</keyword>
<dbReference type="Proteomes" id="UP001500305">
    <property type="component" value="Unassembled WGS sequence"/>
</dbReference>
<evidence type="ECO:0000256" key="1">
    <source>
        <dbReference type="ARBA" id="ARBA00022553"/>
    </source>
</evidence>
<dbReference type="Pfam" id="PF00486">
    <property type="entry name" value="Trans_reg_C"/>
    <property type="match status" value="1"/>
</dbReference>
<dbReference type="InterPro" id="IPR011006">
    <property type="entry name" value="CheY-like_superfamily"/>
</dbReference>
<gene>
    <name evidence="10" type="ORF">GCM10010430_30650</name>
</gene>
<proteinExistence type="predicted"/>
<dbReference type="PANTHER" id="PTHR48111:SF1">
    <property type="entry name" value="TWO-COMPONENT RESPONSE REGULATOR ORR33"/>
    <property type="match status" value="1"/>
</dbReference>
<evidence type="ECO:0000259" key="9">
    <source>
        <dbReference type="PROSITE" id="PS51755"/>
    </source>
</evidence>
<dbReference type="SMART" id="SM00448">
    <property type="entry name" value="REC"/>
    <property type="match status" value="1"/>
</dbReference>
<dbReference type="SMART" id="SM00862">
    <property type="entry name" value="Trans_reg_C"/>
    <property type="match status" value="1"/>
</dbReference>
<feature type="domain" description="OmpR/PhoB-type" evidence="9">
    <location>
        <begin position="142"/>
        <end position="237"/>
    </location>
</feature>
<evidence type="ECO:0000256" key="2">
    <source>
        <dbReference type="ARBA" id="ARBA00023012"/>
    </source>
</evidence>
<evidence type="ECO:0000256" key="7">
    <source>
        <dbReference type="PROSITE-ProRule" id="PRU01091"/>
    </source>
</evidence>
<evidence type="ECO:0000256" key="6">
    <source>
        <dbReference type="PROSITE-ProRule" id="PRU00169"/>
    </source>
</evidence>
<keyword evidence="4 7" id="KW-0238">DNA-binding</keyword>
<evidence type="ECO:0000256" key="4">
    <source>
        <dbReference type="ARBA" id="ARBA00023125"/>
    </source>
</evidence>
<protein>
    <submittedName>
        <fullName evidence="10">Response regulator transcription factor</fullName>
    </submittedName>
</protein>
<keyword evidence="3" id="KW-0805">Transcription regulation</keyword>
<evidence type="ECO:0000259" key="8">
    <source>
        <dbReference type="PROSITE" id="PS50110"/>
    </source>
</evidence>
<dbReference type="SUPFAM" id="SSF52172">
    <property type="entry name" value="CheY-like"/>
    <property type="match status" value="1"/>
</dbReference>
<comment type="caution">
    <text evidence="10">The sequence shown here is derived from an EMBL/GenBank/DDBJ whole genome shotgun (WGS) entry which is preliminary data.</text>
</comment>
<evidence type="ECO:0000313" key="11">
    <source>
        <dbReference type="Proteomes" id="UP001500305"/>
    </source>
</evidence>
<sequence>MPGERTEPSARHGSARRGGWRVLVVEADPLAAERLVQGLRRHGHDAVRVDTGGKALRAYRSADMVLLDLDLPDLDGLEVCREIRTAGDTPLIAVTARGTELDRVLGLQSGADDYLVKPYGFLELIARMEAVMRRVRPRPAVARPISLGALRIAPGCREVSVHGRPVELTRKEYDLLHLLASQPDAVVSRVQIERQVWGNAEVSRSRTIDTHVNSLRNKLGSGTWIVTVRGVGFRFGHG</sequence>
<feature type="domain" description="Response regulatory" evidence="8">
    <location>
        <begin position="21"/>
        <end position="132"/>
    </location>
</feature>
<dbReference type="InterPro" id="IPR016032">
    <property type="entry name" value="Sig_transdc_resp-reg_C-effctor"/>
</dbReference>
<dbReference type="PANTHER" id="PTHR48111">
    <property type="entry name" value="REGULATOR OF RPOS"/>
    <property type="match status" value="1"/>
</dbReference>
<dbReference type="RefSeq" id="WP_344636911.1">
    <property type="nucleotide sequence ID" value="NZ_BAAATR010000011.1"/>
</dbReference>
<accession>A0ABP5R1W4</accession>
<keyword evidence="2" id="KW-0902">Two-component regulatory system</keyword>
<dbReference type="InterPro" id="IPR001789">
    <property type="entry name" value="Sig_transdc_resp-reg_receiver"/>
</dbReference>
<dbReference type="Pfam" id="PF00072">
    <property type="entry name" value="Response_reg"/>
    <property type="match status" value="1"/>
</dbReference>
<dbReference type="Gene3D" id="3.40.50.2300">
    <property type="match status" value="1"/>
</dbReference>
<dbReference type="InterPro" id="IPR036388">
    <property type="entry name" value="WH-like_DNA-bd_sf"/>
</dbReference>